<proteinExistence type="predicted"/>
<keyword evidence="1" id="KW-1133">Transmembrane helix</keyword>
<dbReference type="AlphaFoldDB" id="A0A3M7R7J2"/>
<dbReference type="EMBL" id="REGN01004019">
    <property type="protein sequence ID" value="RNA19583.1"/>
    <property type="molecule type" value="Genomic_DNA"/>
</dbReference>
<comment type="caution">
    <text evidence="2">The sequence shown here is derived from an EMBL/GenBank/DDBJ whole genome shotgun (WGS) entry which is preliminary data.</text>
</comment>
<evidence type="ECO:0000313" key="3">
    <source>
        <dbReference type="Proteomes" id="UP000276133"/>
    </source>
</evidence>
<dbReference type="Proteomes" id="UP000276133">
    <property type="component" value="Unassembled WGS sequence"/>
</dbReference>
<keyword evidence="3" id="KW-1185">Reference proteome</keyword>
<sequence length="68" mass="8017">MDTFVLILMKNFDSQGCILNSTSLANEFVSKIIFFALTLSCLIWNWIFMLVFIFTSCGWKKNYRIYNT</sequence>
<protein>
    <submittedName>
        <fullName evidence="2">Uncharacterized protein</fullName>
    </submittedName>
</protein>
<evidence type="ECO:0000313" key="2">
    <source>
        <dbReference type="EMBL" id="RNA19583.1"/>
    </source>
</evidence>
<reference evidence="2 3" key="1">
    <citation type="journal article" date="2018" name="Sci. Rep.">
        <title>Genomic signatures of local adaptation to the degree of environmental predictability in rotifers.</title>
        <authorList>
            <person name="Franch-Gras L."/>
            <person name="Hahn C."/>
            <person name="Garcia-Roger E.M."/>
            <person name="Carmona M.J."/>
            <person name="Serra M."/>
            <person name="Gomez A."/>
        </authorList>
    </citation>
    <scope>NUCLEOTIDE SEQUENCE [LARGE SCALE GENOMIC DNA]</scope>
    <source>
        <strain evidence="2">HYR1</strain>
    </source>
</reference>
<keyword evidence="1" id="KW-0472">Membrane</keyword>
<name>A0A3M7R7J2_BRAPC</name>
<evidence type="ECO:0000256" key="1">
    <source>
        <dbReference type="SAM" id="Phobius"/>
    </source>
</evidence>
<keyword evidence="1" id="KW-0812">Transmembrane</keyword>
<gene>
    <name evidence="2" type="ORF">BpHYR1_044913</name>
</gene>
<organism evidence="2 3">
    <name type="scientific">Brachionus plicatilis</name>
    <name type="common">Marine rotifer</name>
    <name type="synonym">Brachionus muelleri</name>
    <dbReference type="NCBI Taxonomy" id="10195"/>
    <lineage>
        <taxon>Eukaryota</taxon>
        <taxon>Metazoa</taxon>
        <taxon>Spiralia</taxon>
        <taxon>Gnathifera</taxon>
        <taxon>Rotifera</taxon>
        <taxon>Eurotatoria</taxon>
        <taxon>Monogononta</taxon>
        <taxon>Pseudotrocha</taxon>
        <taxon>Ploima</taxon>
        <taxon>Brachionidae</taxon>
        <taxon>Brachionus</taxon>
    </lineage>
</organism>
<feature type="transmembrane region" description="Helical" evidence="1">
    <location>
        <begin position="32"/>
        <end position="54"/>
    </location>
</feature>
<accession>A0A3M7R7J2</accession>